<dbReference type="SUPFAM" id="SSF56784">
    <property type="entry name" value="HAD-like"/>
    <property type="match status" value="1"/>
</dbReference>
<dbReference type="SFLD" id="SFLDG01135">
    <property type="entry name" value="C1.5.6:_HAD__Beta-PGM__Phospha"/>
    <property type="match status" value="1"/>
</dbReference>
<dbReference type="AlphaFoldDB" id="A0A7W8D035"/>
<dbReference type="InterPro" id="IPR050155">
    <property type="entry name" value="HAD-like_hydrolase_sf"/>
</dbReference>
<dbReference type="SFLD" id="SFLDS00003">
    <property type="entry name" value="Haloacid_Dehalogenase"/>
    <property type="match status" value="1"/>
</dbReference>
<gene>
    <name evidence="1" type="ORF">HNQ47_001145</name>
</gene>
<dbReference type="InterPro" id="IPR023198">
    <property type="entry name" value="PGP-like_dom2"/>
</dbReference>
<organism evidence="1 2">
    <name type="scientific">Catenisphaera adipataccumulans</name>
    <dbReference type="NCBI Taxonomy" id="700500"/>
    <lineage>
        <taxon>Bacteria</taxon>
        <taxon>Bacillati</taxon>
        <taxon>Bacillota</taxon>
        <taxon>Erysipelotrichia</taxon>
        <taxon>Erysipelotrichales</taxon>
        <taxon>Erysipelotrichaceae</taxon>
        <taxon>Catenisphaera</taxon>
    </lineage>
</organism>
<dbReference type="RefSeq" id="WP_183328411.1">
    <property type="nucleotide sequence ID" value="NZ_JACHHK010000003.1"/>
</dbReference>
<keyword evidence="1" id="KW-0378">Hydrolase</keyword>
<comment type="caution">
    <text evidence="1">The sequence shown here is derived from an EMBL/GenBank/DDBJ whole genome shotgun (WGS) entry which is preliminary data.</text>
</comment>
<dbReference type="SFLD" id="SFLDG01129">
    <property type="entry name" value="C1.5:_HAD__Beta-PGM__Phosphata"/>
    <property type="match status" value="1"/>
</dbReference>
<dbReference type="PANTHER" id="PTHR43434">
    <property type="entry name" value="PHOSPHOGLYCOLATE PHOSPHATASE"/>
    <property type="match status" value="1"/>
</dbReference>
<sequence>MNSIIFFDLDGTLTESGLGITRCVQYALEKLGRPEPSLEKLRVFIGPPLIDMFQKYAHLNEADAKRGVHYYRERYNTIGIFENQLYPGIRELLQALDEAGCILAITSAKPEPYVRQIADYFTITPYFDEIVGSTMQETRTKKPEVIVEAMRRLHLSDPEAVTMVGDRADDIQGAKTVGTRSVGVLYGYGTPAELHEADALVMTPADLKQFLLEKNLKDD</sequence>
<dbReference type="GO" id="GO:0005829">
    <property type="term" value="C:cytosol"/>
    <property type="evidence" value="ECO:0007669"/>
    <property type="project" value="TreeGrafter"/>
</dbReference>
<name>A0A7W8D035_9FIRM</name>
<dbReference type="FunFam" id="3.40.50.1000:FF:000022">
    <property type="entry name" value="Phosphoglycolate phosphatase"/>
    <property type="match status" value="1"/>
</dbReference>
<dbReference type="Pfam" id="PF13419">
    <property type="entry name" value="HAD_2"/>
    <property type="match status" value="1"/>
</dbReference>
<proteinExistence type="predicted"/>
<dbReference type="InterPro" id="IPR023214">
    <property type="entry name" value="HAD_sf"/>
</dbReference>
<evidence type="ECO:0000313" key="2">
    <source>
        <dbReference type="Proteomes" id="UP000539953"/>
    </source>
</evidence>
<dbReference type="InterPro" id="IPR036412">
    <property type="entry name" value="HAD-like_sf"/>
</dbReference>
<dbReference type="GO" id="GO:0004713">
    <property type="term" value="F:protein tyrosine kinase activity"/>
    <property type="evidence" value="ECO:0007669"/>
    <property type="project" value="TreeGrafter"/>
</dbReference>
<dbReference type="Proteomes" id="UP000539953">
    <property type="component" value="Unassembled WGS sequence"/>
</dbReference>
<dbReference type="GO" id="GO:0008967">
    <property type="term" value="F:phosphoglycolate phosphatase activity"/>
    <property type="evidence" value="ECO:0007669"/>
    <property type="project" value="UniProtKB-EC"/>
</dbReference>
<accession>A0A7W8D035</accession>
<dbReference type="InterPro" id="IPR041492">
    <property type="entry name" value="HAD_2"/>
</dbReference>
<dbReference type="EMBL" id="JACHHK010000003">
    <property type="protein sequence ID" value="MBB5183125.1"/>
    <property type="molecule type" value="Genomic_DNA"/>
</dbReference>
<keyword evidence="2" id="KW-1185">Reference proteome</keyword>
<dbReference type="Gene3D" id="1.10.150.240">
    <property type="entry name" value="Putative phosphatase, domain 2"/>
    <property type="match status" value="1"/>
</dbReference>
<evidence type="ECO:0000313" key="1">
    <source>
        <dbReference type="EMBL" id="MBB5183125.1"/>
    </source>
</evidence>
<dbReference type="PANTHER" id="PTHR43434:SF20">
    <property type="entry name" value="5'-NUCLEOTIDASE"/>
    <property type="match status" value="1"/>
</dbReference>
<protein>
    <submittedName>
        <fullName evidence="1">Phosphoglycolate phosphatase</fullName>
        <ecNumber evidence="1">3.1.3.18</ecNumber>
    </submittedName>
</protein>
<reference evidence="1 2" key="1">
    <citation type="submission" date="2020-08" db="EMBL/GenBank/DDBJ databases">
        <title>Genomic Encyclopedia of Type Strains, Phase IV (KMG-IV): sequencing the most valuable type-strain genomes for metagenomic binning, comparative biology and taxonomic classification.</title>
        <authorList>
            <person name="Goeker M."/>
        </authorList>
    </citation>
    <scope>NUCLEOTIDE SEQUENCE [LARGE SCALE GENOMIC DNA]</scope>
    <source>
        <strain evidence="1 2">DSM 25799</strain>
    </source>
</reference>
<dbReference type="EC" id="3.1.3.18" evidence="1"/>
<dbReference type="Gene3D" id="3.40.50.1000">
    <property type="entry name" value="HAD superfamily/HAD-like"/>
    <property type="match status" value="1"/>
</dbReference>